<organism evidence="2 3">
    <name type="scientific">Sulfolobus acidocaldarius</name>
    <dbReference type="NCBI Taxonomy" id="2285"/>
    <lineage>
        <taxon>Archaea</taxon>
        <taxon>Thermoproteota</taxon>
        <taxon>Thermoprotei</taxon>
        <taxon>Sulfolobales</taxon>
        <taxon>Sulfolobaceae</taxon>
        <taxon>Sulfolobus</taxon>
    </lineage>
</organism>
<evidence type="ECO:0000313" key="2">
    <source>
        <dbReference type="EMBL" id="ALU31871.1"/>
    </source>
</evidence>
<accession>A0A0U3HA87</accession>
<protein>
    <submittedName>
        <fullName evidence="2">Conjugal transfer protein</fullName>
    </submittedName>
</protein>
<evidence type="ECO:0000313" key="4">
    <source>
        <dbReference type="Proteomes" id="UP000065473"/>
    </source>
</evidence>
<dbReference type="GeneID" id="58788693"/>
<gene>
    <name evidence="1" type="ORF">ATY89_03790</name>
    <name evidence="2" type="ORF">ATZ20_06815</name>
</gene>
<name>A0A0U3HA87_9CREN</name>
<dbReference type="OrthoDB" id="44433at2157"/>
<dbReference type="EMBL" id="CP013694">
    <property type="protein sequence ID" value="ALU29145.1"/>
    <property type="molecule type" value="Genomic_DNA"/>
</dbReference>
<dbReference type="RefSeq" id="WP_011277417.1">
    <property type="nucleotide sequence ID" value="NZ_BHWZ01000001.1"/>
</dbReference>
<dbReference type="Proteomes" id="UP000060043">
    <property type="component" value="Chromosome"/>
</dbReference>
<evidence type="ECO:0000313" key="3">
    <source>
        <dbReference type="Proteomes" id="UP000060043"/>
    </source>
</evidence>
<proteinExistence type="predicted"/>
<dbReference type="EMBL" id="CP013695">
    <property type="protein sequence ID" value="ALU31871.1"/>
    <property type="molecule type" value="Genomic_DNA"/>
</dbReference>
<dbReference type="OMA" id="PMELLIY"/>
<sequence length="51" mass="5925">MYVIKVKDPKEIVELARKYKGYPMELLIYLNDPQSAGGLKSRRKVELIKSD</sequence>
<dbReference type="Proteomes" id="UP000065473">
    <property type="component" value="Chromosome"/>
</dbReference>
<dbReference type="AlphaFoldDB" id="A0A0U3HA87"/>
<evidence type="ECO:0000313" key="1">
    <source>
        <dbReference type="EMBL" id="ALU29145.1"/>
    </source>
</evidence>
<reference evidence="3 4" key="1">
    <citation type="submission" date="2015-12" db="EMBL/GenBank/DDBJ databases">
        <title>A stable core within a dynamic pangenome in Sulfolobus acidocaldarius.</title>
        <authorList>
            <person name="Anderson R."/>
            <person name="Kouris A."/>
            <person name="Seward C."/>
            <person name="Campbell K."/>
            <person name="Whitaker R."/>
        </authorList>
    </citation>
    <scope>NUCLEOTIDE SEQUENCE [LARGE SCALE GENOMIC DNA]</scope>
    <source>
        <strain evidence="1 4">GG12-C01-09</strain>
        <strain evidence="2 3">NG05B_CO5_07</strain>
    </source>
</reference>